<dbReference type="InterPro" id="IPR051421">
    <property type="entry name" value="RNA_Proc_DNA_Dmg_Regulator"/>
</dbReference>
<keyword evidence="7" id="KW-0539">Nucleus</keyword>
<accession>A0AAV2B3S4</accession>
<name>A0AAV2B3S4_9ARAC</name>
<comment type="similarity">
    <text evidence="3">Belongs to the SDE2 family.</text>
</comment>
<feature type="region of interest" description="Disordered" evidence="9">
    <location>
        <begin position="192"/>
        <end position="245"/>
    </location>
</feature>
<comment type="caution">
    <text evidence="12">The sequence shown here is derived from an EMBL/GenBank/DDBJ whole genome shotgun (WGS) entry which is preliminary data.</text>
</comment>
<dbReference type="Pfam" id="PF13297">
    <property type="entry name" value="SDE2_2C"/>
    <property type="match status" value="1"/>
</dbReference>
<dbReference type="GO" id="GO:0005737">
    <property type="term" value="C:cytoplasm"/>
    <property type="evidence" value="ECO:0007669"/>
    <property type="project" value="UniProtKB-SubCell"/>
</dbReference>
<dbReference type="PANTHER" id="PTHR12786">
    <property type="entry name" value="SPLICING FACTOR SF3A-RELATED"/>
    <property type="match status" value="1"/>
</dbReference>
<organism evidence="12 13">
    <name type="scientific">Larinioides sclopetarius</name>
    <dbReference type="NCBI Taxonomy" id="280406"/>
    <lineage>
        <taxon>Eukaryota</taxon>
        <taxon>Metazoa</taxon>
        <taxon>Ecdysozoa</taxon>
        <taxon>Arthropoda</taxon>
        <taxon>Chelicerata</taxon>
        <taxon>Arachnida</taxon>
        <taxon>Araneae</taxon>
        <taxon>Araneomorphae</taxon>
        <taxon>Entelegynae</taxon>
        <taxon>Araneoidea</taxon>
        <taxon>Araneidae</taxon>
        <taxon>Larinioides</taxon>
    </lineage>
</organism>
<proteinExistence type="inferred from homology"/>
<evidence type="ECO:0000259" key="10">
    <source>
        <dbReference type="Pfam" id="PF13297"/>
    </source>
</evidence>
<keyword evidence="5" id="KW-0507">mRNA processing</keyword>
<dbReference type="EMBL" id="CAXIEN010000271">
    <property type="protein sequence ID" value="CAL1290906.1"/>
    <property type="molecule type" value="Genomic_DNA"/>
</dbReference>
<protein>
    <recommendedName>
        <fullName evidence="14">Replication stress response regulator SDE2</fullName>
    </recommendedName>
</protein>
<keyword evidence="8" id="KW-0131">Cell cycle</keyword>
<dbReference type="Pfam" id="PF22782">
    <property type="entry name" value="SDE2"/>
    <property type="match status" value="1"/>
</dbReference>
<keyword evidence="13" id="KW-1185">Reference proteome</keyword>
<dbReference type="InterPro" id="IPR025086">
    <property type="entry name" value="SDE2/SF3A3_SAP"/>
</dbReference>
<evidence type="ECO:0000256" key="2">
    <source>
        <dbReference type="ARBA" id="ARBA00004496"/>
    </source>
</evidence>
<reference evidence="12 13" key="1">
    <citation type="submission" date="2024-04" db="EMBL/GenBank/DDBJ databases">
        <authorList>
            <person name="Rising A."/>
            <person name="Reimegard J."/>
            <person name="Sonavane S."/>
            <person name="Akerstrom W."/>
            <person name="Nylinder S."/>
            <person name="Hedman E."/>
            <person name="Kallberg Y."/>
        </authorList>
    </citation>
    <scope>NUCLEOTIDE SEQUENCE [LARGE SCALE GENOMIC DNA]</scope>
</reference>
<feature type="compositionally biased region" description="Low complexity" evidence="9">
    <location>
        <begin position="196"/>
        <end position="212"/>
    </location>
</feature>
<evidence type="ECO:0008006" key="14">
    <source>
        <dbReference type="Google" id="ProtNLM"/>
    </source>
</evidence>
<dbReference type="GO" id="GO:0005634">
    <property type="term" value="C:nucleus"/>
    <property type="evidence" value="ECO:0007669"/>
    <property type="project" value="UniProtKB-SubCell"/>
</dbReference>
<dbReference type="PANTHER" id="PTHR12786:SF1">
    <property type="entry name" value="SPLICING REGULATOR SDE2"/>
    <property type="match status" value="1"/>
</dbReference>
<evidence type="ECO:0000313" key="13">
    <source>
        <dbReference type="Proteomes" id="UP001497382"/>
    </source>
</evidence>
<gene>
    <name evidence="12" type="ORF">LARSCL_LOCUS16765</name>
</gene>
<evidence type="ECO:0000256" key="1">
    <source>
        <dbReference type="ARBA" id="ARBA00004123"/>
    </source>
</evidence>
<dbReference type="GO" id="GO:0008380">
    <property type="term" value="P:RNA splicing"/>
    <property type="evidence" value="ECO:0007669"/>
    <property type="project" value="UniProtKB-KW"/>
</dbReference>
<comment type="subcellular location">
    <subcellularLocation>
        <location evidence="2">Cytoplasm</location>
    </subcellularLocation>
    <subcellularLocation>
        <location evidence="1">Nucleus</location>
    </subcellularLocation>
</comment>
<evidence type="ECO:0000256" key="3">
    <source>
        <dbReference type="ARBA" id="ARBA00008726"/>
    </source>
</evidence>
<dbReference type="Proteomes" id="UP001497382">
    <property type="component" value="Unassembled WGS sequence"/>
</dbReference>
<dbReference type="InterPro" id="IPR053822">
    <property type="entry name" value="SDE2-like_dom"/>
</dbReference>
<feature type="domain" description="SDE2/SF3A3 SAP" evidence="10">
    <location>
        <begin position="332"/>
        <end position="402"/>
    </location>
</feature>
<evidence type="ECO:0000256" key="8">
    <source>
        <dbReference type="ARBA" id="ARBA00023306"/>
    </source>
</evidence>
<evidence type="ECO:0000313" key="12">
    <source>
        <dbReference type="EMBL" id="CAL1290906.1"/>
    </source>
</evidence>
<sequence length="404" mass="44927">MVFLRLPIEKGIKCLSFKNDAVTVDEIRCHIVSYWGIDDFKLYYNGKLLEGQDVVSRDATVQAAFSLPGGKGGFGSMLRAIGAQIEKTTNREACRDLSGRRLRDINEEQRLKKWIAKEAEREAEKVRRRQARLERLKSKPKHNFVDFEYEKEISQLPERVDEALHAGMEKASKRPKTVEACSAAPSKKKKLWLGEDLSSSSDSDSQEASTSSGNNAHFSRSEAGVSDFSNDSLLSEPKHDDTTEKEVPMVIHSEEEASLNANEVNQQISSNADATPDQTSLEATVLQEETKVLEDQATMNTEATQEISNTNAEACCSSSKDGDVKETDSSDSQLAVEAEIEDVDLMSYENASELESLGLEKLKLALMMRGLKCGGTISDRAQRLWKVRGLDPHEYPSNLLAKKK</sequence>
<keyword evidence="4" id="KW-0963">Cytoplasm</keyword>
<dbReference type="AlphaFoldDB" id="A0AAV2B3S4"/>
<evidence type="ECO:0000256" key="5">
    <source>
        <dbReference type="ARBA" id="ARBA00022664"/>
    </source>
</evidence>
<feature type="domain" description="SDE2-like" evidence="11">
    <location>
        <begin position="69"/>
        <end position="165"/>
    </location>
</feature>
<keyword evidence="6" id="KW-0508">mRNA splicing</keyword>
<evidence type="ECO:0000259" key="11">
    <source>
        <dbReference type="Pfam" id="PF22782"/>
    </source>
</evidence>
<evidence type="ECO:0000256" key="4">
    <source>
        <dbReference type="ARBA" id="ARBA00022490"/>
    </source>
</evidence>
<evidence type="ECO:0000256" key="6">
    <source>
        <dbReference type="ARBA" id="ARBA00023187"/>
    </source>
</evidence>
<feature type="compositionally biased region" description="Basic and acidic residues" evidence="9">
    <location>
        <begin position="236"/>
        <end position="245"/>
    </location>
</feature>
<evidence type="ECO:0000256" key="7">
    <source>
        <dbReference type="ARBA" id="ARBA00023242"/>
    </source>
</evidence>
<dbReference type="GO" id="GO:0006397">
    <property type="term" value="P:mRNA processing"/>
    <property type="evidence" value="ECO:0007669"/>
    <property type="project" value="UniProtKB-KW"/>
</dbReference>
<evidence type="ECO:0000256" key="9">
    <source>
        <dbReference type="SAM" id="MobiDB-lite"/>
    </source>
</evidence>